<dbReference type="SUPFAM" id="SSF55073">
    <property type="entry name" value="Nucleotide cyclase"/>
    <property type="match status" value="1"/>
</dbReference>
<evidence type="ECO:0000313" key="4">
    <source>
        <dbReference type="Proteomes" id="UP001254165"/>
    </source>
</evidence>
<evidence type="ECO:0000256" key="1">
    <source>
        <dbReference type="SAM" id="Phobius"/>
    </source>
</evidence>
<keyword evidence="1" id="KW-0472">Membrane</keyword>
<sequence length="363" mass="41443">MPFDPPFLPHPSSETPLEITQHWESRRRNFYLIASLAGLPSILAVWLQHRADNPFIALAYPFLILAGIFWSAALLWKRIPLAWIERSVLTAVSLLFLGKLIYLWFLVPDPAHVWNEVEAVYWVIAILLIISHIALDRRAALGFSIALLLLTTLSGAWRFWHGPATLGVEFIRLEVRLVAISFLLFVLARTKDDFSRTLAAANQMHQIAHTDSLTHLPNRRGLTQRLEDYLARRRPFTIILADVDRFKLINDTFGHEIGDIILREVGECLQRQIRAEDVLGRWGGEEFLILATEEEAQSALHLAQRLCEAIETYGFDQNIPVTASFGVTLSREHDTFVSVIKRADLALYRAKNNGRNRVEWEAP</sequence>
<dbReference type="Gene3D" id="3.30.70.270">
    <property type="match status" value="1"/>
</dbReference>
<reference evidence="3 4" key="1">
    <citation type="submission" date="2023-07" db="EMBL/GenBank/DDBJ databases">
        <title>Novel species of Thermanaerothrix with wide hydrolytic capabilities.</title>
        <authorList>
            <person name="Zayulina K.S."/>
            <person name="Podosokorskaya O.A."/>
            <person name="Elcheninov A.G."/>
        </authorList>
    </citation>
    <scope>NUCLEOTIDE SEQUENCE [LARGE SCALE GENOMIC DNA]</scope>
    <source>
        <strain evidence="3 4">4228-RoL</strain>
    </source>
</reference>
<gene>
    <name evidence="3" type="ORF">QYE77_10725</name>
</gene>
<keyword evidence="3" id="KW-0548">Nucleotidyltransferase</keyword>
<dbReference type="CDD" id="cd01949">
    <property type="entry name" value="GGDEF"/>
    <property type="match status" value="1"/>
</dbReference>
<dbReference type="InterPro" id="IPR029787">
    <property type="entry name" value="Nucleotide_cyclase"/>
</dbReference>
<accession>A0ABU3NPH0</accession>
<name>A0ABU3NPH0_9CHLR</name>
<feature type="transmembrane region" description="Helical" evidence="1">
    <location>
        <begin position="88"/>
        <end position="107"/>
    </location>
</feature>
<keyword evidence="3" id="KW-0808">Transferase</keyword>
<dbReference type="InterPro" id="IPR043128">
    <property type="entry name" value="Rev_trsase/Diguanyl_cyclase"/>
</dbReference>
<keyword evidence="1" id="KW-1133">Transmembrane helix</keyword>
<evidence type="ECO:0000313" key="3">
    <source>
        <dbReference type="EMBL" id="MDT8898740.1"/>
    </source>
</evidence>
<protein>
    <submittedName>
        <fullName evidence="3">Diguanylate cyclase</fullName>
        <ecNumber evidence="3">2.7.7.65</ecNumber>
    </submittedName>
</protein>
<feature type="transmembrane region" description="Helical" evidence="1">
    <location>
        <begin position="55"/>
        <end position="76"/>
    </location>
</feature>
<dbReference type="Proteomes" id="UP001254165">
    <property type="component" value="Unassembled WGS sequence"/>
</dbReference>
<dbReference type="SMART" id="SM00267">
    <property type="entry name" value="GGDEF"/>
    <property type="match status" value="1"/>
</dbReference>
<organism evidence="3 4">
    <name type="scientific">Thermanaerothrix solaris</name>
    <dbReference type="NCBI Taxonomy" id="3058434"/>
    <lineage>
        <taxon>Bacteria</taxon>
        <taxon>Bacillati</taxon>
        <taxon>Chloroflexota</taxon>
        <taxon>Anaerolineae</taxon>
        <taxon>Anaerolineales</taxon>
        <taxon>Anaerolineaceae</taxon>
        <taxon>Thermanaerothrix</taxon>
    </lineage>
</organism>
<feature type="transmembrane region" description="Helical" evidence="1">
    <location>
        <begin position="30"/>
        <end position="49"/>
    </location>
</feature>
<dbReference type="EC" id="2.7.7.65" evidence="3"/>
<feature type="transmembrane region" description="Helical" evidence="1">
    <location>
        <begin position="166"/>
        <end position="188"/>
    </location>
</feature>
<proteinExistence type="predicted"/>
<dbReference type="PANTHER" id="PTHR45138">
    <property type="entry name" value="REGULATORY COMPONENTS OF SENSORY TRANSDUCTION SYSTEM"/>
    <property type="match status" value="1"/>
</dbReference>
<comment type="caution">
    <text evidence="3">The sequence shown here is derived from an EMBL/GenBank/DDBJ whole genome shotgun (WGS) entry which is preliminary data.</text>
</comment>
<dbReference type="NCBIfam" id="TIGR00254">
    <property type="entry name" value="GGDEF"/>
    <property type="match status" value="1"/>
</dbReference>
<dbReference type="PROSITE" id="PS50887">
    <property type="entry name" value="GGDEF"/>
    <property type="match status" value="1"/>
</dbReference>
<dbReference type="RefSeq" id="WP_315625401.1">
    <property type="nucleotide sequence ID" value="NZ_JAUHMF010000002.1"/>
</dbReference>
<evidence type="ECO:0000259" key="2">
    <source>
        <dbReference type="PROSITE" id="PS50887"/>
    </source>
</evidence>
<feature type="transmembrane region" description="Helical" evidence="1">
    <location>
        <begin position="119"/>
        <end position="135"/>
    </location>
</feature>
<dbReference type="EMBL" id="JAUHMF010000002">
    <property type="protein sequence ID" value="MDT8898740.1"/>
    <property type="molecule type" value="Genomic_DNA"/>
</dbReference>
<dbReference type="GO" id="GO:0052621">
    <property type="term" value="F:diguanylate cyclase activity"/>
    <property type="evidence" value="ECO:0007669"/>
    <property type="project" value="UniProtKB-EC"/>
</dbReference>
<keyword evidence="4" id="KW-1185">Reference proteome</keyword>
<dbReference type="InterPro" id="IPR050469">
    <property type="entry name" value="Diguanylate_Cyclase"/>
</dbReference>
<feature type="domain" description="GGDEF" evidence="2">
    <location>
        <begin position="234"/>
        <end position="363"/>
    </location>
</feature>
<dbReference type="InterPro" id="IPR000160">
    <property type="entry name" value="GGDEF_dom"/>
</dbReference>
<feature type="transmembrane region" description="Helical" evidence="1">
    <location>
        <begin position="140"/>
        <end position="160"/>
    </location>
</feature>
<dbReference type="PANTHER" id="PTHR45138:SF9">
    <property type="entry name" value="DIGUANYLATE CYCLASE DGCM-RELATED"/>
    <property type="match status" value="1"/>
</dbReference>
<dbReference type="Pfam" id="PF00990">
    <property type="entry name" value="GGDEF"/>
    <property type="match status" value="1"/>
</dbReference>
<keyword evidence="1" id="KW-0812">Transmembrane</keyword>